<sequence length="261" mass="28762">MEYIRLKNLSPRTFPQPVAASPSSSFNLPYRPFPSLQKTSSALPHPLHKASGYSRFSYASPNNQYPFTPAPQHPTLTPSPSASFLRQYPTPTLPRVNKPSLAPTSILSSYAHNPQLNHNPHPSHIPHPLTKPTPHPTYTPHNAYTSQPNTTYTPHAHRPHAPNLTTQNHDGTPHRDPPMLNDKLFPRDNPWAEEVGGVGMKTPHLQIRGLVYETHGHGGRTHLLDNISLEARGGEVLAVLATSGKCSSLCCFLHRFKGAPA</sequence>
<reference evidence="2 3" key="1">
    <citation type="submission" date="2019-05" db="EMBL/GenBank/DDBJ databases">
        <title>Another draft genome of Portunus trituberculatus and its Hox gene families provides insights of decapod evolution.</title>
        <authorList>
            <person name="Jeong J.-H."/>
            <person name="Song I."/>
            <person name="Kim S."/>
            <person name="Choi T."/>
            <person name="Kim D."/>
            <person name="Ryu S."/>
            <person name="Kim W."/>
        </authorList>
    </citation>
    <scope>NUCLEOTIDE SEQUENCE [LARGE SCALE GENOMIC DNA]</scope>
    <source>
        <tissue evidence="2">Muscle</tissue>
    </source>
</reference>
<protein>
    <submittedName>
        <fullName evidence="2">Uncharacterized protein</fullName>
    </submittedName>
</protein>
<evidence type="ECO:0000256" key="1">
    <source>
        <dbReference type="SAM" id="MobiDB-lite"/>
    </source>
</evidence>
<evidence type="ECO:0000313" key="3">
    <source>
        <dbReference type="Proteomes" id="UP000324222"/>
    </source>
</evidence>
<feature type="compositionally biased region" description="Pro residues" evidence="1">
    <location>
        <begin position="123"/>
        <end position="137"/>
    </location>
</feature>
<gene>
    <name evidence="2" type="ORF">E2C01_072930</name>
</gene>
<organism evidence="2 3">
    <name type="scientific">Portunus trituberculatus</name>
    <name type="common">Swimming crab</name>
    <name type="synonym">Neptunus trituberculatus</name>
    <dbReference type="NCBI Taxonomy" id="210409"/>
    <lineage>
        <taxon>Eukaryota</taxon>
        <taxon>Metazoa</taxon>
        <taxon>Ecdysozoa</taxon>
        <taxon>Arthropoda</taxon>
        <taxon>Crustacea</taxon>
        <taxon>Multicrustacea</taxon>
        <taxon>Malacostraca</taxon>
        <taxon>Eumalacostraca</taxon>
        <taxon>Eucarida</taxon>
        <taxon>Decapoda</taxon>
        <taxon>Pleocyemata</taxon>
        <taxon>Brachyura</taxon>
        <taxon>Eubrachyura</taxon>
        <taxon>Portunoidea</taxon>
        <taxon>Portunidae</taxon>
        <taxon>Portuninae</taxon>
        <taxon>Portunus</taxon>
    </lineage>
</organism>
<proteinExistence type="predicted"/>
<keyword evidence="3" id="KW-1185">Reference proteome</keyword>
<dbReference type="Proteomes" id="UP000324222">
    <property type="component" value="Unassembled WGS sequence"/>
</dbReference>
<dbReference type="AlphaFoldDB" id="A0A5B7ICP4"/>
<feature type="compositionally biased region" description="Polar residues" evidence="1">
    <location>
        <begin position="142"/>
        <end position="153"/>
    </location>
</feature>
<comment type="caution">
    <text evidence="2">The sequence shown here is derived from an EMBL/GenBank/DDBJ whole genome shotgun (WGS) entry which is preliminary data.</text>
</comment>
<name>A0A5B7ICP4_PORTR</name>
<evidence type="ECO:0000313" key="2">
    <source>
        <dbReference type="EMBL" id="MPC78444.1"/>
    </source>
</evidence>
<accession>A0A5B7ICP4</accession>
<dbReference type="OrthoDB" id="66620at2759"/>
<dbReference type="EMBL" id="VSRR010048438">
    <property type="protein sequence ID" value="MPC78444.1"/>
    <property type="molecule type" value="Genomic_DNA"/>
</dbReference>
<feature type="region of interest" description="Disordered" evidence="1">
    <location>
        <begin position="110"/>
        <end position="180"/>
    </location>
</feature>